<evidence type="ECO:0000256" key="5">
    <source>
        <dbReference type="ARBA" id="ARBA00035648"/>
    </source>
</evidence>
<proteinExistence type="inferred from homology"/>
<protein>
    <submittedName>
        <fullName evidence="8">Uncharacterized protein (TIGR00255 family)</fullName>
    </submittedName>
</protein>
<evidence type="ECO:0000256" key="4">
    <source>
        <dbReference type="ARBA" id="ARBA00022801"/>
    </source>
</evidence>
<dbReference type="PANTHER" id="PTHR30636:SF3">
    <property type="entry name" value="UPF0701 PROTEIN YICC"/>
    <property type="match status" value="1"/>
</dbReference>
<dbReference type="InterPro" id="IPR013527">
    <property type="entry name" value="YicC-like_N"/>
</dbReference>
<keyword evidence="9" id="KW-1185">Reference proteome</keyword>
<dbReference type="NCBIfam" id="TIGR00255">
    <property type="entry name" value="YicC/YloC family endoribonuclease"/>
    <property type="match status" value="1"/>
</dbReference>
<reference evidence="8 9" key="1">
    <citation type="submission" date="2018-05" db="EMBL/GenBank/DDBJ databases">
        <title>Genomic Encyclopedia of Type Strains, Phase IV (KMG-IV): sequencing the most valuable type-strain genomes for metagenomic binning, comparative biology and taxonomic classification.</title>
        <authorList>
            <person name="Goeker M."/>
        </authorList>
    </citation>
    <scope>NUCLEOTIDE SEQUENCE [LARGE SCALE GENOMIC DNA]</scope>
    <source>
        <strain evidence="8 9">DSM 23606</strain>
    </source>
</reference>
<keyword evidence="2" id="KW-0540">Nuclease</keyword>
<dbReference type="InterPro" id="IPR005229">
    <property type="entry name" value="YicC/YloC-like"/>
</dbReference>
<sequence length="288" mass="32383">MIRSMTAFARCERQTELGAIAWELRSVNHRYLEAAMRMPETLRSLEISARERIQARLNRGKVDATLRFSAAPNTAGELSLNSTLAAKLLGIAGELENLMGPGTGLRLADVMRWPGVVVEAEQDLEPLKREVLEVLDAALAELIATREREGARTAEMILSRCEAISAQVAFVRSRRPEVVARLREKLIGRLAELPNAGDPGRLEQEMVIVAQRMDVEEELDRLDAHIAEIRDVLKRKEPVGRRLDFLMQELNREANTLSSKSLDTETTRAGVELKVLIEQMREQIQNIE</sequence>
<evidence type="ECO:0000313" key="9">
    <source>
        <dbReference type="Proteomes" id="UP000246569"/>
    </source>
</evidence>
<dbReference type="Pfam" id="PF03755">
    <property type="entry name" value="YicC-like_N"/>
    <property type="match status" value="1"/>
</dbReference>
<evidence type="ECO:0000313" key="8">
    <source>
        <dbReference type="EMBL" id="PWV61760.1"/>
    </source>
</evidence>
<comment type="caution">
    <text evidence="8">The sequence shown here is derived from an EMBL/GenBank/DDBJ whole genome shotgun (WGS) entry which is preliminary data.</text>
</comment>
<name>A0A317N0A9_9GAMM</name>
<feature type="domain" description="Endoribonuclease YicC-like N-terminal" evidence="6">
    <location>
        <begin position="2"/>
        <end position="154"/>
    </location>
</feature>
<dbReference type="EMBL" id="QGTJ01000005">
    <property type="protein sequence ID" value="PWV61760.1"/>
    <property type="molecule type" value="Genomic_DNA"/>
</dbReference>
<dbReference type="Proteomes" id="UP000246569">
    <property type="component" value="Unassembled WGS sequence"/>
</dbReference>
<gene>
    <name evidence="8" type="ORF">C7443_105193</name>
</gene>
<dbReference type="Pfam" id="PF08340">
    <property type="entry name" value="YicC-like_C"/>
    <property type="match status" value="1"/>
</dbReference>
<dbReference type="AlphaFoldDB" id="A0A317N0A9"/>
<dbReference type="PANTHER" id="PTHR30636">
    <property type="entry name" value="UPF0701 PROTEIN YICC"/>
    <property type="match status" value="1"/>
</dbReference>
<evidence type="ECO:0000256" key="2">
    <source>
        <dbReference type="ARBA" id="ARBA00022722"/>
    </source>
</evidence>
<evidence type="ECO:0000259" key="7">
    <source>
        <dbReference type="Pfam" id="PF08340"/>
    </source>
</evidence>
<dbReference type="OrthoDB" id="9771229at2"/>
<comment type="cofactor">
    <cofactor evidence="1">
        <name>a divalent metal cation</name>
        <dbReference type="ChEBI" id="CHEBI:60240"/>
    </cofactor>
</comment>
<feature type="domain" description="Endoribonuclease YicC-like C-terminal" evidence="7">
    <location>
        <begin position="171"/>
        <end position="288"/>
    </location>
</feature>
<comment type="similarity">
    <text evidence="5">Belongs to the YicC/YloC family.</text>
</comment>
<accession>A0A317N0A9</accession>
<keyword evidence="4" id="KW-0378">Hydrolase</keyword>
<evidence type="ECO:0000256" key="1">
    <source>
        <dbReference type="ARBA" id="ARBA00001968"/>
    </source>
</evidence>
<evidence type="ECO:0000256" key="3">
    <source>
        <dbReference type="ARBA" id="ARBA00022759"/>
    </source>
</evidence>
<dbReference type="GO" id="GO:0004521">
    <property type="term" value="F:RNA endonuclease activity"/>
    <property type="evidence" value="ECO:0007669"/>
    <property type="project" value="InterPro"/>
</dbReference>
<keyword evidence="3" id="KW-0255">Endonuclease</keyword>
<evidence type="ECO:0000259" key="6">
    <source>
        <dbReference type="Pfam" id="PF03755"/>
    </source>
</evidence>
<dbReference type="InterPro" id="IPR013551">
    <property type="entry name" value="YicC-like_C"/>
</dbReference>
<organism evidence="8 9">
    <name type="scientific">Plasticicumulans acidivorans</name>
    <dbReference type="NCBI Taxonomy" id="886464"/>
    <lineage>
        <taxon>Bacteria</taxon>
        <taxon>Pseudomonadati</taxon>
        <taxon>Pseudomonadota</taxon>
        <taxon>Gammaproteobacteria</taxon>
        <taxon>Candidatus Competibacteraceae</taxon>
        <taxon>Plasticicumulans</taxon>
    </lineage>
</organism>
<dbReference type="GO" id="GO:0016787">
    <property type="term" value="F:hydrolase activity"/>
    <property type="evidence" value="ECO:0007669"/>
    <property type="project" value="UniProtKB-KW"/>
</dbReference>